<dbReference type="PROSITE" id="PS00284">
    <property type="entry name" value="SERPIN"/>
    <property type="match status" value="1"/>
</dbReference>
<dbReference type="OrthoDB" id="7817921at2759"/>
<dbReference type="SMART" id="SM00093">
    <property type="entry name" value="SERPIN"/>
    <property type="match status" value="1"/>
</dbReference>
<dbReference type="PRINTS" id="PR00654">
    <property type="entry name" value="ANGIOTENSNGN"/>
</dbReference>
<evidence type="ECO:0000313" key="18">
    <source>
        <dbReference type="EMBL" id="KAG7462964.1"/>
    </source>
</evidence>
<gene>
    <name evidence="18" type="ORF">MATL_G00190260</name>
</gene>
<dbReference type="GO" id="GO:0042981">
    <property type="term" value="P:regulation of apoptotic process"/>
    <property type="evidence" value="ECO:0007669"/>
    <property type="project" value="TreeGrafter"/>
</dbReference>
<evidence type="ECO:0000256" key="12">
    <source>
        <dbReference type="ARBA" id="ARBA00029391"/>
    </source>
</evidence>
<dbReference type="GO" id="GO:0042310">
    <property type="term" value="P:vasoconstriction"/>
    <property type="evidence" value="ECO:0007669"/>
    <property type="project" value="UniProtKB-KW"/>
</dbReference>
<dbReference type="GO" id="GO:0004867">
    <property type="term" value="F:serine-type endopeptidase inhibitor activity"/>
    <property type="evidence" value="ECO:0007669"/>
    <property type="project" value="InterPro"/>
</dbReference>
<keyword evidence="9" id="KW-0325">Glycoprotein</keyword>
<evidence type="ECO:0000256" key="3">
    <source>
        <dbReference type="ARBA" id="ARBA00009500"/>
    </source>
</evidence>
<evidence type="ECO:0000256" key="16">
    <source>
        <dbReference type="SAM" id="MobiDB-lite"/>
    </source>
</evidence>
<protein>
    <recommendedName>
        <fullName evidence="4">Angiotensinogen</fullName>
    </recommendedName>
    <alternativeName>
        <fullName evidence="13">Serpin A8</fullName>
    </alternativeName>
</protein>
<dbReference type="Gene3D" id="3.30.497.10">
    <property type="entry name" value="Antithrombin, subunit I, domain 2"/>
    <property type="match status" value="1"/>
</dbReference>
<evidence type="ECO:0000256" key="6">
    <source>
        <dbReference type="ARBA" id="ARBA00022729"/>
    </source>
</evidence>
<feature type="region of interest" description="Disordered" evidence="16">
    <location>
        <begin position="77"/>
        <end position="101"/>
    </location>
</feature>
<evidence type="ECO:0000256" key="4">
    <source>
        <dbReference type="ARBA" id="ARBA00015105"/>
    </source>
</evidence>
<feature type="compositionally biased region" description="Polar residues" evidence="16">
    <location>
        <begin position="91"/>
        <end position="101"/>
    </location>
</feature>
<dbReference type="InterPro" id="IPR023796">
    <property type="entry name" value="Serpin_dom"/>
</dbReference>
<dbReference type="InterPro" id="IPR023795">
    <property type="entry name" value="Serpin_CS"/>
</dbReference>
<comment type="function">
    <text evidence="14">Acts directly on vascular smooth muscle as a potent vasoconstrictor, affects cardiac contractility and heart rate through its action on the sympathetic nervous system, and alters renal sodium and water absorption through its ability to stimulate the zona glomerulosa cells of the adrenal cortex to synthesize and secrete aldosterone. Acts by binding to angiotensin receptors AGTR1 and AGTR2. Also binds the DEAR/FBXW7-AS1 receptor.</text>
</comment>
<evidence type="ECO:0000313" key="19">
    <source>
        <dbReference type="Proteomes" id="UP001046870"/>
    </source>
</evidence>
<keyword evidence="7" id="KW-0838">Vasoactive</keyword>
<dbReference type="PANTHER" id="PTHR11461">
    <property type="entry name" value="SERINE PROTEASE INHIBITOR, SERPIN"/>
    <property type="match status" value="1"/>
</dbReference>
<keyword evidence="10" id="KW-0839">Vasoconstrictor</keyword>
<dbReference type="InterPro" id="IPR036186">
    <property type="entry name" value="Serpin_sf"/>
</dbReference>
<dbReference type="InterPro" id="IPR000227">
    <property type="entry name" value="Angiotensinogen"/>
</dbReference>
<comment type="function">
    <text evidence="1">Essential component of the renin-angiotensin system (RAS), a potent regulator of blood pressure, body fluid and electrolyte homeostasis.</text>
</comment>
<dbReference type="AlphaFoldDB" id="A0A9D3PNG0"/>
<comment type="function">
    <text evidence="12">Is a ligand for the G-protein coupled receptor MAS1. Has vasodilator and antidiuretic effects. Has an antithrombotic effect that involves MAS1-mediated release of nitric oxide from platelets.</text>
</comment>
<reference evidence="18" key="1">
    <citation type="submission" date="2021-01" db="EMBL/GenBank/DDBJ databases">
        <authorList>
            <person name="Zahm M."/>
            <person name="Roques C."/>
            <person name="Cabau C."/>
            <person name="Klopp C."/>
            <person name="Donnadieu C."/>
            <person name="Jouanno E."/>
            <person name="Lampietro C."/>
            <person name="Louis A."/>
            <person name="Herpin A."/>
            <person name="Echchiki A."/>
            <person name="Berthelot C."/>
            <person name="Parey E."/>
            <person name="Roest-Crollius H."/>
            <person name="Braasch I."/>
            <person name="Postlethwait J."/>
            <person name="Bobe J."/>
            <person name="Montfort J."/>
            <person name="Bouchez O."/>
            <person name="Begum T."/>
            <person name="Mejri S."/>
            <person name="Adams A."/>
            <person name="Chen W.-J."/>
            <person name="Guiguen Y."/>
        </authorList>
    </citation>
    <scope>NUCLEOTIDE SEQUENCE</scope>
    <source>
        <strain evidence="18">YG-15Mar2019-1</strain>
        <tissue evidence="18">Brain</tissue>
    </source>
</reference>
<dbReference type="Pfam" id="PF00079">
    <property type="entry name" value="Serpin"/>
    <property type="match status" value="1"/>
</dbReference>
<keyword evidence="5" id="KW-0964">Secreted</keyword>
<proteinExistence type="inferred from homology"/>
<organism evidence="18 19">
    <name type="scientific">Megalops atlanticus</name>
    <name type="common">Tarpon</name>
    <name type="synonym">Clupea gigantea</name>
    <dbReference type="NCBI Taxonomy" id="7932"/>
    <lineage>
        <taxon>Eukaryota</taxon>
        <taxon>Metazoa</taxon>
        <taxon>Chordata</taxon>
        <taxon>Craniata</taxon>
        <taxon>Vertebrata</taxon>
        <taxon>Euteleostomi</taxon>
        <taxon>Actinopterygii</taxon>
        <taxon>Neopterygii</taxon>
        <taxon>Teleostei</taxon>
        <taxon>Elopiformes</taxon>
        <taxon>Megalopidae</taxon>
        <taxon>Megalops</taxon>
    </lineage>
</organism>
<feature type="compositionally biased region" description="Basic and acidic residues" evidence="16">
    <location>
        <begin position="77"/>
        <end position="90"/>
    </location>
</feature>
<sequence length="477" mass="52695">MIASCSSKDLPGNFLNQGKEMRAIMSPLLLMSLFSVAVANRVYVHPFGMFALENTTCVPVKAQAEKPLEMVALTPIEPHDSAEPDARTQEGSESPRQNVTQRSTVLAHLQNNLGLRLYDALRKQKPANTLFSPVSAYGALVTLYLGASGSTAKQLQEFLGLGKETDTEDCISPFDAHKVLRTLHSINSPQDGATELRTHAWTFVSSKADLSKDFARGVQDFSDASYTRAVDLSQPQAAEAQVNSFIKRATAGKIKQLFKDISPSSDLLFASSVHFKGDWRTAFQPEATSRQEFWITDNTSVIVPLMTHTGNYKYLDDKGRKCTVVKLPLSNKAHMLLVLPHEGTHLDHIENQISDQISLISDWSQHLKEGLLELSLPRFSMKGVSDLKSIISDMKLASLLGTEAEFRKLSTKEHFRVGQVLNNVLFEMSEEGSAHQDKPQGGHTATKLTVNRPFLFGVVEEDFEGILLLGRVTNPTL</sequence>
<evidence type="ECO:0000256" key="14">
    <source>
        <dbReference type="ARBA" id="ARBA00046068"/>
    </source>
</evidence>
<dbReference type="PANTHER" id="PTHR11461:SF13">
    <property type="entry name" value="ANGIOTENSINOGEN"/>
    <property type="match status" value="1"/>
</dbReference>
<dbReference type="GO" id="GO:0005615">
    <property type="term" value="C:extracellular space"/>
    <property type="evidence" value="ECO:0007669"/>
    <property type="project" value="InterPro"/>
</dbReference>
<dbReference type="GO" id="GO:0003081">
    <property type="term" value="P:regulation of systemic arterial blood pressure by renin-angiotensin"/>
    <property type="evidence" value="ECO:0007669"/>
    <property type="project" value="InterPro"/>
</dbReference>
<keyword evidence="6" id="KW-0732">Signal</keyword>
<evidence type="ECO:0000256" key="2">
    <source>
        <dbReference type="ARBA" id="ARBA00004613"/>
    </source>
</evidence>
<dbReference type="InterPro" id="IPR000215">
    <property type="entry name" value="Serpin_fam"/>
</dbReference>
<keyword evidence="8" id="KW-1015">Disulfide bond</keyword>
<evidence type="ECO:0000256" key="9">
    <source>
        <dbReference type="ARBA" id="ARBA00023180"/>
    </source>
</evidence>
<keyword evidence="19" id="KW-1185">Reference proteome</keyword>
<evidence type="ECO:0000256" key="8">
    <source>
        <dbReference type="ARBA" id="ARBA00023157"/>
    </source>
</evidence>
<dbReference type="Proteomes" id="UP001046870">
    <property type="component" value="Chromosome 16"/>
</dbReference>
<evidence type="ECO:0000256" key="1">
    <source>
        <dbReference type="ARBA" id="ARBA00002747"/>
    </source>
</evidence>
<dbReference type="InterPro" id="IPR042178">
    <property type="entry name" value="Serpin_sf_1"/>
</dbReference>
<comment type="caution">
    <text evidence="18">The sequence shown here is derived from an EMBL/GenBank/DDBJ whole genome shotgun (WGS) entry which is preliminary data.</text>
</comment>
<evidence type="ECO:0000256" key="7">
    <source>
        <dbReference type="ARBA" id="ARBA00022858"/>
    </source>
</evidence>
<dbReference type="Gene3D" id="2.30.39.10">
    <property type="entry name" value="Alpha-1-antitrypsin, domain 1"/>
    <property type="match status" value="1"/>
</dbReference>
<comment type="subcellular location">
    <subcellularLocation>
        <location evidence="2">Secreted</location>
    </subcellularLocation>
</comment>
<feature type="domain" description="Serpin" evidence="17">
    <location>
        <begin position="115"/>
        <end position="475"/>
    </location>
</feature>
<dbReference type="SUPFAM" id="SSF56574">
    <property type="entry name" value="Serpins"/>
    <property type="match status" value="1"/>
</dbReference>
<comment type="similarity">
    <text evidence="3 15">Belongs to the serpin family.</text>
</comment>
<evidence type="ECO:0000256" key="15">
    <source>
        <dbReference type="RuleBase" id="RU000411"/>
    </source>
</evidence>
<evidence type="ECO:0000256" key="10">
    <source>
        <dbReference type="ARBA" id="ARBA00023322"/>
    </source>
</evidence>
<dbReference type="InterPro" id="IPR042185">
    <property type="entry name" value="Serpin_sf_2"/>
</dbReference>
<dbReference type="EMBL" id="JAFDVH010000016">
    <property type="protein sequence ID" value="KAG7462964.1"/>
    <property type="molecule type" value="Genomic_DNA"/>
</dbReference>
<evidence type="ECO:0000256" key="11">
    <source>
        <dbReference type="ARBA" id="ARBA00029380"/>
    </source>
</evidence>
<evidence type="ECO:0000256" key="13">
    <source>
        <dbReference type="ARBA" id="ARBA00033182"/>
    </source>
</evidence>
<accession>A0A9D3PNG0</accession>
<evidence type="ECO:0000256" key="5">
    <source>
        <dbReference type="ARBA" id="ARBA00022525"/>
    </source>
</evidence>
<evidence type="ECO:0000259" key="17">
    <source>
        <dbReference type="SMART" id="SM00093"/>
    </source>
</evidence>
<comment type="function">
    <text evidence="11">Stimulates aldosterone release.</text>
</comment>
<name>A0A9D3PNG0_MEGAT</name>